<keyword evidence="4" id="KW-0963">Cytoplasm</keyword>
<dbReference type="PIRSF" id="PIRSF037187">
    <property type="entry name" value="snRNP_SmB/SmN"/>
    <property type="match status" value="1"/>
</dbReference>
<comment type="caution">
    <text evidence="14">The sequence shown here is derived from an EMBL/GenBank/DDBJ whole genome shotgun (WGS) entry which is preliminary data.</text>
</comment>
<dbReference type="InterPro" id="IPR010920">
    <property type="entry name" value="LSM_dom_sf"/>
</dbReference>
<evidence type="ECO:0000256" key="10">
    <source>
        <dbReference type="ARBA" id="ARBA00023274"/>
    </source>
</evidence>
<gene>
    <name evidence="14" type="ORF">Ae201684_016737</name>
</gene>
<reference evidence="14 15" key="1">
    <citation type="submission" date="2019-07" db="EMBL/GenBank/DDBJ databases">
        <title>Genomics analysis of Aphanomyces spp. identifies a new class of oomycete effector associated with host adaptation.</title>
        <authorList>
            <person name="Gaulin E."/>
        </authorList>
    </citation>
    <scope>NUCLEOTIDE SEQUENCE [LARGE SCALE GENOMIC DNA]</scope>
    <source>
        <strain evidence="14 15">ATCC 201684</strain>
    </source>
</reference>
<dbReference type="GO" id="GO:0070990">
    <property type="term" value="F:snRNP binding"/>
    <property type="evidence" value="ECO:0007669"/>
    <property type="project" value="TreeGrafter"/>
</dbReference>
<evidence type="ECO:0000256" key="3">
    <source>
        <dbReference type="ARBA" id="ARBA00009123"/>
    </source>
</evidence>
<keyword evidence="15" id="KW-1185">Reference proteome</keyword>
<dbReference type="GO" id="GO:0071004">
    <property type="term" value="C:U2-type prespliceosome"/>
    <property type="evidence" value="ECO:0007669"/>
    <property type="project" value="TreeGrafter"/>
</dbReference>
<evidence type="ECO:0000259" key="13">
    <source>
        <dbReference type="PROSITE" id="PS52002"/>
    </source>
</evidence>
<dbReference type="GO" id="GO:0005737">
    <property type="term" value="C:cytoplasm"/>
    <property type="evidence" value="ECO:0007669"/>
    <property type="project" value="UniProtKB-SubCell"/>
</dbReference>
<keyword evidence="10 11" id="KW-0687">Ribonucleoprotein</keyword>
<dbReference type="GO" id="GO:0046540">
    <property type="term" value="C:U4/U6 x U5 tri-snRNP complex"/>
    <property type="evidence" value="ECO:0007669"/>
    <property type="project" value="TreeGrafter"/>
</dbReference>
<dbReference type="GO" id="GO:0003723">
    <property type="term" value="F:RNA binding"/>
    <property type="evidence" value="ECO:0007669"/>
    <property type="project" value="UniProtKB-KW"/>
</dbReference>
<dbReference type="AlphaFoldDB" id="A0A6G0WBQ2"/>
<evidence type="ECO:0000256" key="1">
    <source>
        <dbReference type="ARBA" id="ARBA00004123"/>
    </source>
</evidence>
<evidence type="ECO:0000256" key="2">
    <source>
        <dbReference type="ARBA" id="ARBA00004496"/>
    </source>
</evidence>
<feature type="compositionally biased region" description="Pro residues" evidence="12">
    <location>
        <begin position="161"/>
        <end position="227"/>
    </location>
</feature>
<feature type="region of interest" description="Disordered" evidence="12">
    <location>
        <begin position="153"/>
        <end position="227"/>
    </location>
</feature>
<keyword evidence="9 11" id="KW-0539">Nucleus</keyword>
<dbReference type="PANTHER" id="PTHR10701">
    <property type="entry name" value="SMALL NUCLEAR RIBONUCLEOPROTEIN-ASSOCIATED PROTEIN B AND N"/>
    <property type="match status" value="1"/>
</dbReference>
<dbReference type="PROSITE" id="PS52002">
    <property type="entry name" value="SM"/>
    <property type="match status" value="1"/>
</dbReference>
<dbReference type="GO" id="GO:0005685">
    <property type="term" value="C:U1 snRNP"/>
    <property type="evidence" value="ECO:0007669"/>
    <property type="project" value="TreeGrafter"/>
</dbReference>
<feature type="domain" description="Sm" evidence="13">
    <location>
        <begin position="4"/>
        <end position="92"/>
    </location>
</feature>
<evidence type="ECO:0000256" key="8">
    <source>
        <dbReference type="ARBA" id="ARBA00023187"/>
    </source>
</evidence>
<dbReference type="InterPro" id="IPR001163">
    <property type="entry name" value="Sm_dom_euk/arc"/>
</dbReference>
<evidence type="ECO:0000256" key="6">
    <source>
        <dbReference type="ARBA" id="ARBA00022737"/>
    </source>
</evidence>
<dbReference type="GO" id="GO:0005686">
    <property type="term" value="C:U2 snRNP"/>
    <property type="evidence" value="ECO:0007669"/>
    <property type="project" value="TreeGrafter"/>
</dbReference>
<protein>
    <recommendedName>
        <fullName evidence="11">Small nuclear ribonucleoprotein-associated protein</fullName>
    </recommendedName>
</protein>
<sequence>MVMNKSSKMLNYINYRMKVTLADGRTLVGTFMAFDKHMNLVLGDCEEFRTLKSKLKGAASASVKEERVQKRMLGLVLLRGENVVSLTVESPPPAHEAEGLGNMGPGFGRAAGRGLPAAPLGVPMGLAAPMRGIGGPAAGMLQPGQVAAQAPAQSYGRGIPPRGPPPGMLPPRGPPPGMVPPPGMMPPGMLPPGMMPPGMLPPGMRPPPGVNMPPPGPPPMMRPPPGQ</sequence>
<dbReference type="Gene3D" id="2.30.30.100">
    <property type="match status" value="1"/>
</dbReference>
<dbReference type="GO" id="GO:0071013">
    <property type="term" value="C:catalytic step 2 spliceosome"/>
    <property type="evidence" value="ECO:0007669"/>
    <property type="project" value="TreeGrafter"/>
</dbReference>
<dbReference type="InterPro" id="IPR050914">
    <property type="entry name" value="snRNP_SmB/NAA38-like"/>
</dbReference>
<dbReference type="Pfam" id="PF01423">
    <property type="entry name" value="LSM"/>
    <property type="match status" value="1"/>
</dbReference>
<keyword evidence="6" id="KW-0677">Repeat</keyword>
<dbReference type="SMART" id="SM00651">
    <property type="entry name" value="Sm"/>
    <property type="match status" value="1"/>
</dbReference>
<comment type="subcellular location">
    <subcellularLocation>
        <location evidence="2">Cytoplasm</location>
    </subcellularLocation>
    <subcellularLocation>
        <location evidence="1 11">Nucleus</location>
    </subcellularLocation>
</comment>
<evidence type="ECO:0000256" key="5">
    <source>
        <dbReference type="ARBA" id="ARBA00022664"/>
    </source>
</evidence>
<organism evidence="14 15">
    <name type="scientific">Aphanomyces euteiches</name>
    <dbReference type="NCBI Taxonomy" id="100861"/>
    <lineage>
        <taxon>Eukaryota</taxon>
        <taxon>Sar</taxon>
        <taxon>Stramenopiles</taxon>
        <taxon>Oomycota</taxon>
        <taxon>Saprolegniomycetes</taxon>
        <taxon>Saprolegniales</taxon>
        <taxon>Verrucalvaceae</taxon>
        <taxon>Aphanomyces</taxon>
    </lineage>
</organism>
<dbReference type="EMBL" id="VJMJ01000266">
    <property type="protein sequence ID" value="KAF0724674.1"/>
    <property type="molecule type" value="Genomic_DNA"/>
</dbReference>
<dbReference type="Proteomes" id="UP000481153">
    <property type="component" value="Unassembled WGS sequence"/>
</dbReference>
<comment type="similarity">
    <text evidence="3 11">Belongs to the snRNP SmB/SmN family.</text>
</comment>
<evidence type="ECO:0000256" key="12">
    <source>
        <dbReference type="SAM" id="MobiDB-lite"/>
    </source>
</evidence>
<evidence type="ECO:0000256" key="4">
    <source>
        <dbReference type="ARBA" id="ARBA00022490"/>
    </source>
</evidence>
<evidence type="ECO:0000313" key="14">
    <source>
        <dbReference type="EMBL" id="KAF0724674.1"/>
    </source>
</evidence>
<dbReference type="CDD" id="cd01717">
    <property type="entry name" value="Sm_B"/>
    <property type="match status" value="1"/>
</dbReference>
<dbReference type="VEuPathDB" id="FungiDB:AeMF1_001945"/>
<dbReference type="GO" id="GO:0000398">
    <property type="term" value="P:mRNA splicing, via spliceosome"/>
    <property type="evidence" value="ECO:0007669"/>
    <property type="project" value="TreeGrafter"/>
</dbReference>
<dbReference type="SUPFAM" id="SSF50182">
    <property type="entry name" value="Sm-like ribonucleoproteins"/>
    <property type="match status" value="1"/>
</dbReference>
<proteinExistence type="inferred from homology"/>
<keyword evidence="5" id="KW-0507">mRNA processing</keyword>
<dbReference type="PANTHER" id="PTHR10701:SF0">
    <property type="entry name" value="SMALL NUCLEAR RIBONUCLEOPROTEIN-ASSOCIATED PROTEIN B"/>
    <property type="match status" value="1"/>
</dbReference>
<accession>A0A6G0WBQ2</accession>
<name>A0A6G0WBQ2_9STRA</name>
<dbReference type="InterPro" id="IPR047575">
    <property type="entry name" value="Sm"/>
</dbReference>
<dbReference type="GO" id="GO:0005687">
    <property type="term" value="C:U4 snRNP"/>
    <property type="evidence" value="ECO:0007669"/>
    <property type="project" value="TreeGrafter"/>
</dbReference>
<dbReference type="InterPro" id="IPR017131">
    <property type="entry name" value="snRNP-assoc_SmB/SmN"/>
</dbReference>
<evidence type="ECO:0000256" key="7">
    <source>
        <dbReference type="ARBA" id="ARBA00022884"/>
    </source>
</evidence>
<keyword evidence="7 11" id="KW-0694">RNA-binding</keyword>
<evidence type="ECO:0000256" key="9">
    <source>
        <dbReference type="ARBA" id="ARBA00023242"/>
    </source>
</evidence>
<keyword evidence="8" id="KW-0508">mRNA splicing</keyword>
<evidence type="ECO:0000256" key="11">
    <source>
        <dbReference type="PIRNR" id="PIRNR037187"/>
    </source>
</evidence>
<evidence type="ECO:0000313" key="15">
    <source>
        <dbReference type="Proteomes" id="UP000481153"/>
    </source>
</evidence>
<dbReference type="GO" id="GO:0005682">
    <property type="term" value="C:U5 snRNP"/>
    <property type="evidence" value="ECO:0007669"/>
    <property type="project" value="TreeGrafter"/>
</dbReference>